<sequence length="212" mass="23945">MEAELAGDLEINLHKVGLQYFVHPEFADERLIQLDRWIEEARRSGPSYELKRLLNEHEETLSRTRDERILSFLEFISGLAAHLRPRIIRVCRDDRDHAPPLATMVWYRDEHALLEDVLLTARWLDALGESDGREVSDVVQSVPAAGELIAQAEAADRLRGLDPATIRRILAEDAAFLLRVGEGFFIVNSQMDPVRGSIEKAFVQLARGVPAG</sequence>
<dbReference type="STRING" id="83449.BON30_18770"/>
<organism evidence="1 2">
    <name type="scientific">Cystobacter ferrugineus</name>
    <dbReference type="NCBI Taxonomy" id="83449"/>
    <lineage>
        <taxon>Bacteria</taxon>
        <taxon>Pseudomonadati</taxon>
        <taxon>Myxococcota</taxon>
        <taxon>Myxococcia</taxon>
        <taxon>Myxococcales</taxon>
        <taxon>Cystobacterineae</taxon>
        <taxon>Archangiaceae</taxon>
        <taxon>Cystobacter</taxon>
    </lineage>
</organism>
<evidence type="ECO:0000313" key="1">
    <source>
        <dbReference type="EMBL" id="OJH39539.1"/>
    </source>
</evidence>
<comment type="caution">
    <text evidence="1">The sequence shown here is derived from an EMBL/GenBank/DDBJ whole genome shotgun (WGS) entry which is preliminary data.</text>
</comment>
<dbReference type="Proteomes" id="UP000182229">
    <property type="component" value="Unassembled WGS sequence"/>
</dbReference>
<dbReference type="AlphaFoldDB" id="A0A1L9BBB6"/>
<keyword evidence="2" id="KW-1185">Reference proteome</keyword>
<dbReference type="EMBL" id="MPIN01000004">
    <property type="protein sequence ID" value="OJH39539.1"/>
    <property type="molecule type" value="Genomic_DNA"/>
</dbReference>
<reference evidence="2" key="1">
    <citation type="submission" date="2016-11" db="EMBL/GenBank/DDBJ databases">
        <authorList>
            <person name="Shukria A."/>
            <person name="Stevens D.C."/>
        </authorList>
    </citation>
    <scope>NUCLEOTIDE SEQUENCE [LARGE SCALE GENOMIC DNA]</scope>
    <source>
        <strain evidence="2">Cbfe23</strain>
    </source>
</reference>
<reference evidence="1 2" key="2">
    <citation type="submission" date="2016-12" db="EMBL/GenBank/DDBJ databases">
        <title>Draft Genome Sequence of Cystobacter ferrugineus Strain Cbfe23.</title>
        <authorList>
            <person name="Akbar S."/>
            <person name="Dowd S.E."/>
            <person name="Stevens D.C."/>
        </authorList>
    </citation>
    <scope>NUCLEOTIDE SEQUENCE [LARGE SCALE GENOMIC DNA]</scope>
    <source>
        <strain evidence="1 2">Cbfe23</strain>
    </source>
</reference>
<name>A0A1L9BBB6_9BACT</name>
<proteinExistence type="predicted"/>
<accession>A0A1L9BBB6</accession>
<gene>
    <name evidence="1" type="ORF">BON30_18770</name>
</gene>
<dbReference type="RefSeq" id="WP_071899709.1">
    <property type="nucleotide sequence ID" value="NZ_MPIN01000004.1"/>
</dbReference>
<evidence type="ECO:0000313" key="2">
    <source>
        <dbReference type="Proteomes" id="UP000182229"/>
    </source>
</evidence>
<protein>
    <submittedName>
        <fullName evidence="1">Uncharacterized protein</fullName>
    </submittedName>
</protein>
<dbReference type="OrthoDB" id="9995539at2"/>